<dbReference type="RefSeq" id="XP_068359614.1">
    <property type="nucleotide sequence ID" value="XM_068504403.1"/>
</dbReference>
<evidence type="ECO:0000313" key="2">
    <source>
        <dbReference type="EMBL" id="OHT06478.1"/>
    </source>
</evidence>
<protein>
    <submittedName>
        <fullName evidence="2">Uncharacterized protein</fullName>
    </submittedName>
</protein>
<comment type="caution">
    <text evidence="2">The sequence shown here is derived from an EMBL/GenBank/DDBJ whole genome shotgun (WGS) entry which is preliminary data.</text>
</comment>
<sequence>MFALLLTFAISLDAKTVFDSLTGNWTVEMSNPGQESNENVHFYVRVSQTPSKEYVANVFTEIDGTESVASWTVAFVDNSALSIKFGDEDEQTVSLTQAVRGHLSAVGQFKELVFSFNFATSTRMHLSTFNHDNGEMTIYNFYKDIQPVSFIKKYGFMMLSGVAMVGLQVFNYFQNKQQPAQQPAQQPKAQQKNDKKSDKKATPKVEEVKENEKKEEKEKDDNNEEEDEGTNKVKTD</sequence>
<dbReference type="VEuPathDB" id="TrichDB:TRFO_25506"/>
<feature type="compositionally biased region" description="Basic and acidic residues" evidence="1">
    <location>
        <begin position="191"/>
        <end position="220"/>
    </location>
</feature>
<proteinExistence type="predicted"/>
<dbReference type="Proteomes" id="UP000179807">
    <property type="component" value="Unassembled WGS sequence"/>
</dbReference>
<gene>
    <name evidence="2" type="ORF">TRFO_25506</name>
</gene>
<name>A0A1J4K9Z8_9EUKA</name>
<evidence type="ECO:0000313" key="3">
    <source>
        <dbReference type="Proteomes" id="UP000179807"/>
    </source>
</evidence>
<accession>A0A1J4K9Z8</accession>
<keyword evidence="3" id="KW-1185">Reference proteome</keyword>
<dbReference type="EMBL" id="MLAK01000725">
    <property type="protein sequence ID" value="OHT06478.1"/>
    <property type="molecule type" value="Genomic_DNA"/>
</dbReference>
<organism evidence="2 3">
    <name type="scientific">Tritrichomonas foetus</name>
    <dbReference type="NCBI Taxonomy" id="1144522"/>
    <lineage>
        <taxon>Eukaryota</taxon>
        <taxon>Metamonada</taxon>
        <taxon>Parabasalia</taxon>
        <taxon>Tritrichomonadida</taxon>
        <taxon>Tritrichomonadidae</taxon>
        <taxon>Tritrichomonas</taxon>
    </lineage>
</organism>
<feature type="region of interest" description="Disordered" evidence="1">
    <location>
        <begin position="178"/>
        <end position="236"/>
    </location>
</feature>
<feature type="compositionally biased region" description="Low complexity" evidence="1">
    <location>
        <begin position="178"/>
        <end position="190"/>
    </location>
</feature>
<dbReference type="GeneID" id="94839107"/>
<reference evidence="2" key="1">
    <citation type="submission" date="2016-10" db="EMBL/GenBank/DDBJ databases">
        <authorList>
            <person name="Benchimol M."/>
            <person name="Almeida L.G."/>
            <person name="Vasconcelos A.T."/>
            <person name="Perreira-Neves A."/>
            <person name="Rosa I.A."/>
            <person name="Tasca T."/>
            <person name="Bogo M.R."/>
            <person name="de Souza W."/>
        </authorList>
    </citation>
    <scope>NUCLEOTIDE SEQUENCE [LARGE SCALE GENOMIC DNA]</scope>
    <source>
        <strain evidence="2">K</strain>
    </source>
</reference>
<evidence type="ECO:0000256" key="1">
    <source>
        <dbReference type="SAM" id="MobiDB-lite"/>
    </source>
</evidence>
<dbReference type="AlphaFoldDB" id="A0A1J4K9Z8"/>